<feature type="region of interest" description="Disordered" evidence="4">
    <location>
        <begin position="180"/>
        <end position="200"/>
    </location>
</feature>
<evidence type="ECO:0000313" key="7">
    <source>
        <dbReference type="Proteomes" id="UP001286313"/>
    </source>
</evidence>
<dbReference type="AlphaFoldDB" id="A0AAE1KSX6"/>
<gene>
    <name evidence="6" type="ORF">Pcinc_013206</name>
</gene>
<comment type="function">
    <text evidence="3">Involved in transvection phenomena (= synapsis-dependent gene expression), where the synaptic pairing of chromosomes carrying genes with which zeste interacts influences the expression of these genes. Zeste binds to DNA and stimulates transcription from a nearby promoter.</text>
</comment>
<feature type="region of interest" description="Disordered" evidence="4">
    <location>
        <begin position="1"/>
        <end position="22"/>
    </location>
</feature>
<comment type="caution">
    <text evidence="6">The sequence shown here is derived from an EMBL/GenBank/DDBJ whole genome shotgun (WGS) entry which is preliminary data.</text>
</comment>
<proteinExistence type="predicted"/>
<accession>A0AAE1KSX6</accession>
<dbReference type="EMBL" id="JAWQEG010001099">
    <property type="protein sequence ID" value="KAK3882412.1"/>
    <property type="molecule type" value="Genomic_DNA"/>
</dbReference>
<evidence type="ECO:0000256" key="4">
    <source>
        <dbReference type="SAM" id="MobiDB-lite"/>
    </source>
</evidence>
<comment type="subunit">
    <text evidence="1">Self-associates forming complexes of several hundred monomers.</text>
</comment>
<evidence type="ECO:0000259" key="5">
    <source>
        <dbReference type="Pfam" id="PF13873"/>
    </source>
</evidence>
<dbReference type="InterPro" id="IPR028002">
    <property type="entry name" value="Myb_DNA-bind_5"/>
</dbReference>
<reference evidence="6" key="1">
    <citation type="submission" date="2023-10" db="EMBL/GenBank/DDBJ databases">
        <title>Genome assemblies of two species of porcelain crab, Petrolisthes cinctipes and Petrolisthes manimaculis (Anomura: Porcellanidae).</title>
        <authorList>
            <person name="Angst P."/>
        </authorList>
    </citation>
    <scope>NUCLEOTIDE SEQUENCE</scope>
    <source>
        <strain evidence="6">PB745_01</strain>
        <tissue evidence="6">Gill</tissue>
    </source>
</reference>
<evidence type="ECO:0000313" key="6">
    <source>
        <dbReference type="EMBL" id="KAK3882412.1"/>
    </source>
</evidence>
<protein>
    <recommendedName>
        <fullName evidence="2">Regulatory protein zeste</fullName>
    </recommendedName>
</protein>
<feature type="compositionally biased region" description="Polar residues" evidence="4">
    <location>
        <begin position="181"/>
        <end position="200"/>
    </location>
</feature>
<evidence type="ECO:0000256" key="1">
    <source>
        <dbReference type="ARBA" id="ARBA00011764"/>
    </source>
</evidence>
<evidence type="ECO:0000256" key="2">
    <source>
        <dbReference type="ARBA" id="ARBA00016807"/>
    </source>
</evidence>
<dbReference type="Proteomes" id="UP001286313">
    <property type="component" value="Unassembled WGS sequence"/>
</dbReference>
<organism evidence="6 7">
    <name type="scientific">Petrolisthes cinctipes</name>
    <name type="common">Flat porcelain crab</name>
    <dbReference type="NCBI Taxonomy" id="88211"/>
    <lineage>
        <taxon>Eukaryota</taxon>
        <taxon>Metazoa</taxon>
        <taxon>Ecdysozoa</taxon>
        <taxon>Arthropoda</taxon>
        <taxon>Crustacea</taxon>
        <taxon>Multicrustacea</taxon>
        <taxon>Malacostraca</taxon>
        <taxon>Eumalacostraca</taxon>
        <taxon>Eucarida</taxon>
        <taxon>Decapoda</taxon>
        <taxon>Pleocyemata</taxon>
        <taxon>Anomura</taxon>
        <taxon>Galatheoidea</taxon>
        <taxon>Porcellanidae</taxon>
        <taxon>Petrolisthes</taxon>
    </lineage>
</organism>
<sequence>MKKTQQNKSKRDSSVGLQENTCMDSEPHVIVEMIKEEEEEEVENNLEEFKPTTTTTTAAAQRIVHHHQMSTIDHSLSSSVRPQRFRKPNYTEVEKKLIFSLLLPHLEMVENKSLDRKILREKFELWEQVTKRYNAAILASGNTLVTRNIEDLRTFWKNARRKNQLQEYLVSAKLTDLDNRSPLNSRQSAKHNQTGWRVDD</sequence>
<evidence type="ECO:0000256" key="3">
    <source>
        <dbReference type="ARBA" id="ARBA00025466"/>
    </source>
</evidence>
<name>A0AAE1KSX6_PETCI</name>
<keyword evidence="7" id="KW-1185">Reference proteome</keyword>
<dbReference type="Pfam" id="PF13873">
    <property type="entry name" value="Myb_DNA-bind_5"/>
    <property type="match status" value="1"/>
</dbReference>
<feature type="domain" description="Myb/SANT-like DNA-binding" evidence="5">
    <location>
        <begin position="86"/>
        <end position="163"/>
    </location>
</feature>